<name>A0ACB6Z2N0_THEGA</name>
<comment type="caution">
    <text evidence="1">The sequence shown here is derived from an EMBL/GenBank/DDBJ whole genome shotgun (WGS) entry which is preliminary data.</text>
</comment>
<dbReference type="Proteomes" id="UP000886501">
    <property type="component" value="Unassembled WGS sequence"/>
</dbReference>
<proteinExistence type="predicted"/>
<gene>
    <name evidence="1" type="ORF">BDM02DRAFT_3122670</name>
</gene>
<accession>A0ACB6Z2N0</accession>
<evidence type="ECO:0000313" key="2">
    <source>
        <dbReference type="Proteomes" id="UP000886501"/>
    </source>
</evidence>
<dbReference type="EMBL" id="MU118171">
    <property type="protein sequence ID" value="KAF9643974.1"/>
    <property type="molecule type" value="Genomic_DNA"/>
</dbReference>
<protein>
    <submittedName>
        <fullName evidence="1">Ribosome biogenesis protein Sqt1</fullName>
    </submittedName>
</protein>
<reference evidence="1" key="2">
    <citation type="journal article" date="2020" name="Nat. Commun.">
        <title>Large-scale genome sequencing of mycorrhizal fungi provides insights into the early evolution of symbiotic traits.</title>
        <authorList>
            <person name="Miyauchi S."/>
            <person name="Kiss E."/>
            <person name="Kuo A."/>
            <person name="Drula E."/>
            <person name="Kohler A."/>
            <person name="Sanchez-Garcia M."/>
            <person name="Morin E."/>
            <person name="Andreopoulos B."/>
            <person name="Barry K.W."/>
            <person name="Bonito G."/>
            <person name="Buee M."/>
            <person name="Carver A."/>
            <person name="Chen C."/>
            <person name="Cichocki N."/>
            <person name="Clum A."/>
            <person name="Culley D."/>
            <person name="Crous P.W."/>
            <person name="Fauchery L."/>
            <person name="Girlanda M."/>
            <person name="Hayes R.D."/>
            <person name="Keri Z."/>
            <person name="LaButti K."/>
            <person name="Lipzen A."/>
            <person name="Lombard V."/>
            <person name="Magnuson J."/>
            <person name="Maillard F."/>
            <person name="Murat C."/>
            <person name="Nolan M."/>
            <person name="Ohm R.A."/>
            <person name="Pangilinan J."/>
            <person name="Pereira M.F."/>
            <person name="Perotto S."/>
            <person name="Peter M."/>
            <person name="Pfister S."/>
            <person name="Riley R."/>
            <person name="Sitrit Y."/>
            <person name="Stielow J.B."/>
            <person name="Szollosi G."/>
            <person name="Zifcakova L."/>
            <person name="Stursova M."/>
            <person name="Spatafora J.W."/>
            <person name="Tedersoo L."/>
            <person name="Vaario L.M."/>
            <person name="Yamada A."/>
            <person name="Yan M."/>
            <person name="Wang P."/>
            <person name="Xu J."/>
            <person name="Bruns T."/>
            <person name="Baldrian P."/>
            <person name="Vilgalys R."/>
            <person name="Dunand C."/>
            <person name="Henrissat B."/>
            <person name="Grigoriev I.V."/>
            <person name="Hibbett D."/>
            <person name="Nagy L.G."/>
            <person name="Martin F.M."/>
        </authorList>
    </citation>
    <scope>NUCLEOTIDE SEQUENCE</scope>
    <source>
        <strain evidence="1">P2</strain>
    </source>
</reference>
<reference evidence="1" key="1">
    <citation type="submission" date="2019-10" db="EMBL/GenBank/DDBJ databases">
        <authorList>
            <consortium name="DOE Joint Genome Institute"/>
            <person name="Kuo A."/>
            <person name="Miyauchi S."/>
            <person name="Kiss E."/>
            <person name="Drula E."/>
            <person name="Kohler A."/>
            <person name="Sanchez-Garcia M."/>
            <person name="Andreopoulos B."/>
            <person name="Barry K.W."/>
            <person name="Bonito G."/>
            <person name="Buee M."/>
            <person name="Carver A."/>
            <person name="Chen C."/>
            <person name="Cichocki N."/>
            <person name="Clum A."/>
            <person name="Culley D."/>
            <person name="Crous P.W."/>
            <person name="Fauchery L."/>
            <person name="Girlanda M."/>
            <person name="Hayes R."/>
            <person name="Keri Z."/>
            <person name="Labutti K."/>
            <person name="Lipzen A."/>
            <person name="Lombard V."/>
            <person name="Magnuson J."/>
            <person name="Maillard F."/>
            <person name="Morin E."/>
            <person name="Murat C."/>
            <person name="Nolan M."/>
            <person name="Ohm R."/>
            <person name="Pangilinan J."/>
            <person name="Pereira M."/>
            <person name="Perotto S."/>
            <person name="Peter M."/>
            <person name="Riley R."/>
            <person name="Sitrit Y."/>
            <person name="Stielow B."/>
            <person name="Szollosi G."/>
            <person name="Zifcakova L."/>
            <person name="Stursova M."/>
            <person name="Spatafora J.W."/>
            <person name="Tedersoo L."/>
            <person name="Vaario L.-M."/>
            <person name="Yamada A."/>
            <person name="Yan M."/>
            <person name="Wang P."/>
            <person name="Xu J."/>
            <person name="Bruns T."/>
            <person name="Baldrian P."/>
            <person name="Vilgalys R."/>
            <person name="Henrissat B."/>
            <person name="Grigoriev I.V."/>
            <person name="Hibbett D."/>
            <person name="Nagy L.G."/>
            <person name="Martin F.M."/>
        </authorList>
    </citation>
    <scope>NUCLEOTIDE SEQUENCE</scope>
    <source>
        <strain evidence="1">P2</strain>
    </source>
</reference>
<evidence type="ECO:0000313" key="1">
    <source>
        <dbReference type="EMBL" id="KAF9643974.1"/>
    </source>
</evidence>
<organism evidence="1 2">
    <name type="scientific">Thelephora ganbajun</name>
    <name type="common">Ganba fungus</name>
    <dbReference type="NCBI Taxonomy" id="370292"/>
    <lineage>
        <taxon>Eukaryota</taxon>
        <taxon>Fungi</taxon>
        <taxon>Dikarya</taxon>
        <taxon>Basidiomycota</taxon>
        <taxon>Agaricomycotina</taxon>
        <taxon>Agaricomycetes</taxon>
        <taxon>Thelephorales</taxon>
        <taxon>Thelephoraceae</taxon>
        <taxon>Thelephora</taxon>
    </lineage>
</organism>
<sequence length="412" mass="43976">MASKREHDATIDEGNAQDEFIDPNDVLIEMAEDDGADYPMDEDDEDGEDAAGPSGVDIIYEDTSIQRFTNHTNSVFTVAVHPFAQIAVSGGEDDLGYIWDYTTGEELVKLTGHTDSVTSVGFSHDGEMAATGGMDGKVRVWKRVGKDDFKRWTFLTELQGPDEVTWLKWHPKGNVLLAGSNDTTVWLWNLPSGNTMQVFASHASPVVCGEFTPDGKRILTADADGTLIFWDPRSPTPLWKLIPEDGRFDLDGVTSLAVNPASTVAVIGGASGGIRVVNLNKGDLVGALAAHKEGESVEAIAFVGFAGTAEVVVTGSTDGKACVWDLNTLKVRNTLEHEEPVTCLIPLPAPKSHLVVSGSADNALRTWDTRTGALIKEHRGHHGPVLGATVGYDGSFVVSAGDDGACLVFAAE</sequence>
<keyword evidence="2" id="KW-1185">Reference proteome</keyword>